<comment type="caution">
    <text evidence="2">The sequence shown here is derived from an EMBL/GenBank/DDBJ whole genome shotgun (WGS) entry which is preliminary data.</text>
</comment>
<evidence type="ECO:0008006" key="4">
    <source>
        <dbReference type="Google" id="ProtNLM"/>
    </source>
</evidence>
<keyword evidence="3" id="KW-1185">Reference proteome</keyword>
<accession>A0ABV4QZ60</accession>
<dbReference type="Proteomes" id="UP001569904">
    <property type="component" value="Unassembled WGS sequence"/>
</dbReference>
<dbReference type="EMBL" id="JAXCEH010000008">
    <property type="protein sequence ID" value="MFA1554968.1"/>
    <property type="molecule type" value="Genomic_DNA"/>
</dbReference>
<organism evidence="2 3">
    <name type="scientific">Actinomadura chokoriensis</name>
    <dbReference type="NCBI Taxonomy" id="454156"/>
    <lineage>
        <taxon>Bacteria</taxon>
        <taxon>Bacillati</taxon>
        <taxon>Actinomycetota</taxon>
        <taxon>Actinomycetes</taxon>
        <taxon>Streptosporangiales</taxon>
        <taxon>Thermomonosporaceae</taxon>
        <taxon>Actinomadura</taxon>
    </lineage>
</organism>
<name>A0ABV4QZ60_9ACTN</name>
<feature type="region of interest" description="Disordered" evidence="1">
    <location>
        <begin position="1"/>
        <end position="43"/>
    </location>
</feature>
<reference evidence="2 3" key="1">
    <citation type="submission" date="2023-11" db="EMBL/GenBank/DDBJ databases">
        <title>Actinomadura monticuli sp. nov., isolated from volcanic ash.</title>
        <authorList>
            <person name="Lee S.D."/>
            <person name="Yang H."/>
            <person name="Kim I.S."/>
        </authorList>
    </citation>
    <scope>NUCLEOTIDE SEQUENCE [LARGE SCALE GENOMIC DNA]</scope>
    <source>
        <strain evidence="2 3">DSM 45346</strain>
    </source>
</reference>
<feature type="region of interest" description="Disordered" evidence="1">
    <location>
        <begin position="91"/>
        <end position="110"/>
    </location>
</feature>
<evidence type="ECO:0000256" key="1">
    <source>
        <dbReference type="SAM" id="MobiDB-lite"/>
    </source>
</evidence>
<gene>
    <name evidence="2" type="ORF">SM436_14865</name>
</gene>
<evidence type="ECO:0000313" key="3">
    <source>
        <dbReference type="Proteomes" id="UP001569904"/>
    </source>
</evidence>
<sequence>MDSEDRAVRVGARGSRPDEVSRAAGSPEVPELGGTSAARKRETDGYAYRAMVSSARAHERAATLLEEMAAAHPEEAELHLQSAARHRRWAANDRELAQKYAPRTGCPDGP</sequence>
<protein>
    <recommendedName>
        <fullName evidence="4">Tetratricopeptide repeat protein</fullName>
    </recommendedName>
</protein>
<proteinExistence type="predicted"/>
<evidence type="ECO:0000313" key="2">
    <source>
        <dbReference type="EMBL" id="MFA1554968.1"/>
    </source>
</evidence>
<dbReference type="RefSeq" id="WP_371941631.1">
    <property type="nucleotide sequence ID" value="NZ_JAXCEH010000008.1"/>
</dbReference>